<evidence type="ECO:0000313" key="1">
    <source>
        <dbReference type="EMBL" id="TCS95825.1"/>
    </source>
</evidence>
<organism evidence="1 2">
    <name type="scientific">Hazenella coriacea</name>
    <dbReference type="NCBI Taxonomy" id="1179467"/>
    <lineage>
        <taxon>Bacteria</taxon>
        <taxon>Bacillati</taxon>
        <taxon>Bacillota</taxon>
        <taxon>Bacilli</taxon>
        <taxon>Bacillales</taxon>
        <taxon>Thermoactinomycetaceae</taxon>
        <taxon>Hazenella</taxon>
    </lineage>
</organism>
<protein>
    <submittedName>
        <fullName evidence="1">Uncharacterized protein</fullName>
    </submittedName>
</protein>
<dbReference type="Proteomes" id="UP000294937">
    <property type="component" value="Unassembled WGS sequence"/>
</dbReference>
<dbReference type="RefSeq" id="WP_131923795.1">
    <property type="nucleotide sequence ID" value="NZ_SMAG01000002.1"/>
</dbReference>
<keyword evidence="2" id="KW-1185">Reference proteome</keyword>
<reference evidence="1 2" key="1">
    <citation type="submission" date="2019-03" db="EMBL/GenBank/DDBJ databases">
        <title>Genomic Encyclopedia of Type Strains, Phase IV (KMG-IV): sequencing the most valuable type-strain genomes for metagenomic binning, comparative biology and taxonomic classification.</title>
        <authorList>
            <person name="Goeker M."/>
        </authorList>
    </citation>
    <scope>NUCLEOTIDE SEQUENCE [LARGE SCALE GENOMIC DNA]</scope>
    <source>
        <strain evidence="1 2">DSM 45707</strain>
    </source>
</reference>
<comment type="caution">
    <text evidence="1">The sequence shown here is derived from an EMBL/GenBank/DDBJ whole genome shotgun (WGS) entry which is preliminary data.</text>
</comment>
<accession>A0A4R3L9N8</accession>
<gene>
    <name evidence="1" type="ORF">EDD58_102407</name>
</gene>
<dbReference type="EMBL" id="SMAG01000002">
    <property type="protein sequence ID" value="TCS95825.1"/>
    <property type="molecule type" value="Genomic_DNA"/>
</dbReference>
<dbReference type="AlphaFoldDB" id="A0A4R3L9N8"/>
<dbReference type="OrthoDB" id="2989194at2"/>
<name>A0A4R3L9N8_9BACL</name>
<evidence type="ECO:0000313" key="2">
    <source>
        <dbReference type="Proteomes" id="UP000294937"/>
    </source>
</evidence>
<proteinExistence type="predicted"/>
<sequence>MSKSFVPKVKEASVPEDGVWGEINEEPVLILSIPEWEEIVSASAEGFRYTWLYDRIEDGYLFCFRLNNEWEKAIAFPKEHAGLLLKDAQANRLFSILITAQSLEKADSDSPYLWLKEIQFKRHPQAGW</sequence>